<evidence type="ECO:0000256" key="2">
    <source>
        <dbReference type="SAM" id="Phobius"/>
    </source>
</evidence>
<dbReference type="EMBL" id="JAYMYS010000006">
    <property type="protein sequence ID" value="KAK7388175.1"/>
    <property type="molecule type" value="Genomic_DNA"/>
</dbReference>
<proteinExistence type="predicted"/>
<accession>A0AAN9S3P2</accession>
<sequence length="73" mass="7740">MDGASGGAKGADEPSLELVEADERDDQMIGDQGSLFNVYAMFPSLSQKTIVTLSLNLCGALAISCIRKVYAKK</sequence>
<keyword evidence="2" id="KW-0812">Transmembrane</keyword>
<feature type="transmembrane region" description="Helical" evidence="2">
    <location>
        <begin position="50"/>
        <end position="70"/>
    </location>
</feature>
<organism evidence="3 4">
    <name type="scientific">Psophocarpus tetragonolobus</name>
    <name type="common">Winged bean</name>
    <name type="synonym">Dolichos tetragonolobus</name>
    <dbReference type="NCBI Taxonomy" id="3891"/>
    <lineage>
        <taxon>Eukaryota</taxon>
        <taxon>Viridiplantae</taxon>
        <taxon>Streptophyta</taxon>
        <taxon>Embryophyta</taxon>
        <taxon>Tracheophyta</taxon>
        <taxon>Spermatophyta</taxon>
        <taxon>Magnoliopsida</taxon>
        <taxon>eudicotyledons</taxon>
        <taxon>Gunneridae</taxon>
        <taxon>Pentapetalae</taxon>
        <taxon>rosids</taxon>
        <taxon>fabids</taxon>
        <taxon>Fabales</taxon>
        <taxon>Fabaceae</taxon>
        <taxon>Papilionoideae</taxon>
        <taxon>50 kb inversion clade</taxon>
        <taxon>NPAAA clade</taxon>
        <taxon>indigoferoid/millettioid clade</taxon>
        <taxon>Phaseoleae</taxon>
        <taxon>Psophocarpus</taxon>
    </lineage>
</organism>
<reference evidence="3 4" key="1">
    <citation type="submission" date="2024-01" db="EMBL/GenBank/DDBJ databases">
        <title>The genomes of 5 underutilized Papilionoideae crops provide insights into root nodulation and disease resistanc.</title>
        <authorList>
            <person name="Jiang F."/>
        </authorList>
    </citation>
    <scope>NUCLEOTIDE SEQUENCE [LARGE SCALE GENOMIC DNA]</scope>
    <source>
        <strain evidence="3">DUOXIRENSHENG_FW03</strain>
        <tissue evidence="3">Leaves</tissue>
    </source>
</reference>
<keyword evidence="2" id="KW-1133">Transmembrane helix</keyword>
<evidence type="ECO:0000313" key="3">
    <source>
        <dbReference type="EMBL" id="KAK7388175.1"/>
    </source>
</evidence>
<evidence type="ECO:0000256" key="1">
    <source>
        <dbReference type="SAM" id="MobiDB-lite"/>
    </source>
</evidence>
<dbReference type="Proteomes" id="UP001386955">
    <property type="component" value="Unassembled WGS sequence"/>
</dbReference>
<comment type="caution">
    <text evidence="3">The sequence shown here is derived from an EMBL/GenBank/DDBJ whole genome shotgun (WGS) entry which is preliminary data.</text>
</comment>
<dbReference type="AlphaFoldDB" id="A0AAN9S3P2"/>
<keyword evidence="2" id="KW-0472">Membrane</keyword>
<evidence type="ECO:0000313" key="4">
    <source>
        <dbReference type="Proteomes" id="UP001386955"/>
    </source>
</evidence>
<keyword evidence="4" id="KW-1185">Reference proteome</keyword>
<name>A0AAN9S3P2_PSOTE</name>
<gene>
    <name evidence="3" type="ORF">VNO78_22984</name>
</gene>
<protein>
    <submittedName>
        <fullName evidence="3">Uncharacterized protein</fullName>
    </submittedName>
</protein>
<feature type="region of interest" description="Disordered" evidence="1">
    <location>
        <begin position="1"/>
        <end position="23"/>
    </location>
</feature>